<name>A0A1H6D6Q0_9HYPH</name>
<keyword evidence="2" id="KW-0413">Isomerase</keyword>
<evidence type="ECO:0000259" key="1">
    <source>
        <dbReference type="Pfam" id="PF01261"/>
    </source>
</evidence>
<dbReference type="InterPro" id="IPR050312">
    <property type="entry name" value="IolE/XylAMocC-like"/>
</dbReference>
<dbReference type="Proteomes" id="UP000236743">
    <property type="component" value="Unassembled WGS sequence"/>
</dbReference>
<protein>
    <submittedName>
        <fullName evidence="2">Sugar phosphate isomerase/epimerase</fullName>
    </submittedName>
</protein>
<dbReference type="RefSeq" id="WP_244595800.1">
    <property type="nucleotide sequence ID" value="NZ_FNUY01000017.1"/>
</dbReference>
<sequence length="283" mass="29741">MPLPSALPSALPSLGIAHFTTIEVHPLEFLAMAARIGFSAVGLRLHPAFPGAPFYEIRPGSAEMLSMRTLLAQTGLRVHDIEFVVIDANFEPAALEPILESSAELGAARLSVCGDDPEHGRLVGHFAALCDLAAGFGMGVDIENMPWRQVATVQQAANVVKEAERANGGVLVDALHLSRGGGSAADLQAMPAYFIKSAQLCDAGSPRPVSFEAIIQEARGGRRLPGHGVLPLQQLLAELPVDVALSVEVPNQGAPAEEHAKAVFEAAMTVIAIRDLARSGSSR</sequence>
<dbReference type="EMBL" id="FNUY01000017">
    <property type="protein sequence ID" value="SEG81040.1"/>
    <property type="molecule type" value="Genomic_DNA"/>
</dbReference>
<evidence type="ECO:0000313" key="2">
    <source>
        <dbReference type="EMBL" id="SEG81040.1"/>
    </source>
</evidence>
<dbReference type="AlphaFoldDB" id="A0A1H6D6Q0"/>
<evidence type="ECO:0000313" key="3">
    <source>
        <dbReference type="Proteomes" id="UP000236743"/>
    </source>
</evidence>
<dbReference type="PANTHER" id="PTHR12110:SF48">
    <property type="entry name" value="BLL3656 PROTEIN"/>
    <property type="match status" value="1"/>
</dbReference>
<reference evidence="2 3" key="1">
    <citation type="submission" date="2016-10" db="EMBL/GenBank/DDBJ databases">
        <authorList>
            <person name="de Groot N.N."/>
        </authorList>
    </citation>
    <scope>NUCLEOTIDE SEQUENCE [LARGE SCALE GENOMIC DNA]</scope>
    <source>
        <strain evidence="2 3">DSM 26656</strain>
    </source>
</reference>
<dbReference type="InterPro" id="IPR036237">
    <property type="entry name" value="Xyl_isomerase-like_sf"/>
</dbReference>
<keyword evidence="3" id="KW-1185">Reference proteome</keyword>
<dbReference type="Pfam" id="PF01261">
    <property type="entry name" value="AP_endonuc_2"/>
    <property type="match status" value="1"/>
</dbReference>
<dbReference type="GO" id="GO:0016853">
    <property type="term" value="F:isomerase activity"/>
    <property type="evidence" value="ECO:0007669"/>
    <property type="project" value="UniProtKB-KW"/>
</dbReference>
<dbReference type="PANTHER" id="PTHR12110">
    <property type="entry name" value="HYDROXYPYRUVATE ISOMERASE"/>
    <property type="match status" value="1"/>
</dbReference>
<accession>A0A1H6D6Q0</accession>
<feature type="domain" description="Xylose isomerase-like TIM barrel" evidence="1">
    <location>
        <begin position="31"/>
        <end position="261"/>
    </location>
</feature>
<organism evidence="2 3">
    <name type="scientific">Bosea lathyri</name>
    <dbReference type="NCBI Taxonomy" id="1036778"/>
    <lineage>
        <taxon>Bacteria</taxon>
        <taxon>Pseudomonadati</taxon>
        <taxon>Pseudomonadota</taxon>
        <taxon>Alphaproteobacteria</taxon>
        <taxon>Hyphomicrobiales</taxon>
        <taxon>Boseaceae</taxon>
        <taxon>Bosea</taxon>
    </lineage>
</organism>
<dbReference type="InterPro" id="IPR013022">
    <property type="entry name" value="Xyl_isomerase-like_TIM-brl"/>
</dbReference>
<proteinExistence type="predicted"/>
<dbReference type="Gene3D" id="3.20.20.150">
    <property type="entry name" value="Divalent-metal-dependent TIM barrel enzymes"/>
    <property type="match status" value="1"/>
</dbReference>
<gene>
    <name evidence="2" type="ORF">SAMN04488115_11760</name>
</gene>
<dbReference type="SUPFAM" id="SSF51658">
    <property type="entry name" value="Xylose isomerase-like"/>
    <property type="match status" value="1"/>
</dbReference>